<dbReference type="InterPro" id="IPR006314">
    <property type="entry name" value="Dyp_peroxidase"/>
</dbReference>
<dbReference type="Pfam" id="PF21105">
    <property type="entry name" value="DyP_N"/>
    <property type="match status" value="1"/>
</dbReference>
<dbReference type="RefSeq" id="WP_244721007.1">
    <property type="nucleotide sequence ID" value="NZ_CP095049.1"/>
</dbReference>
<evidence type="ECO:0000256" key="7">
    <source>
        <dbReference type="ARBA" id="ARBA00023004"/>
    </source>
</evidence>
<dbReference type="SUPFAM" id="SSF54909">
    <property type="entry name" value="Dimeric alpha+beta barrel"/>
    <property type="match status" value="1"/>
</dbReference>
<dbReference type="Pfam" id="PF20628">
    <property type="entry name" value="Dyp_perox_C"/>
    <property type="match status" value="1"/>
</dbReference>
<dbReference type="NCBIfam" id="TIGR01413">
    <property type="entry name" value="Dyp_perox_fam"/>
    <property type="match status" value="1"/>
</dbReference>
<keyword evidence="5" id="KW-0732">Signal</keyword>
<keyword evidence="2 11" id="KW-0575">Peroxidase</keyword>
<comment type="similarity">
    <text evidence="8">Belongs to the DyP-type peroxidase family.</text>
</comment>
<dbReference type="PANTHER" id="PTHR30521">
    <property type="entry name" value="DEFERROCHELATASE/PEROXIDASE"/>
    <property type="match status" value="1"/>
</dbReference>
<dbReference type="InterPro" id="IPR011008">
    <property type="entry name" value="Dimeric_a/b-barrel"/>
</dbReference>
<proteinExistence type="inferred from homology"/>
<organism evidence="11 12">
    <name type="scientific">Hymenobacter cellulosivorans</name>
    <dbReference type="NCBI Taxonomy" id="2932249"/>
    <lineage>
        <taxon>Bacteria</taxon>
        <taxon>Pseudomonadati</taxon>
        <taxon>Bacteroidota</taxon>
        <taxon>Cytophagia</taxon>
        <taxon>Cytophagales</taxon>
        <taxon>Hymenobacteraceae</taxon>
        <taxon>Hymenobacter</taxon>
    </lineage>
</organism>
<name>A0ABY4FCY7_9BACT</name>
<feature type="domain" description="Dyp-type peroxidase C-terminal" evidence="9">
    <location>
        <begin position="327"/>
        <end position="412"/>
    </location>
</feature>
<keyword evidence="4" id="KW-0479">Metal-binding</keyword>
<evidence type="ECO:0000259" key="10">
    <source>
        <dbReference type="Pfam" id="PF21105"/>
    </source>
</evidence>
<dbReference type="Proteomes" id="UP000831785">
    <property type="component" value="Chromosome"/>
</dbReference>
<reference evidence="11 12" key="1">
    <citation type="submission" date="2022-04" db="EMBL/GenBank/DDBJ databases">
        <title>Hymenobacter sp. isolated from the air.</title>
        <authorList>
            <person name="Won M."/>
            <person name="Lee C.-M."/>
            <person name="Woen H.-Y."/>
            <person name="Kwon S.-W."/>
        </authorList>
    </citation>
    <scope>NUCLEOTIDE SEQUENCE [LARGE SCALE GENOMIC DNA]</scope>
    <source>
        <strain evidence="12">5116 S-27</strain>
    </source>
</reference>
<keyword evidence="12" id="KW-1185">Reference proteome</keyword>
<evidence type="ECO:0000313" key="11">
    <source>
        <dbReference type="EMBL" id="UOQ54328.1"/>
    </source>
</evidence>
<dbReference type="GO" id="GO:0004601">
    <property type="term" value="F:peroxidase activity"/>
    <property type="evidence" value="ECO:0007669"/>
    <property type="project" value="UniProtKB-KW"/>
</dbReference>
<dbReference type="PROSITE" id="PS51404">
    <property type="entry name" value="DYP_PEROXIDASE"/>
    <property type="match status" value="1"/>
</dbReference>
<accession>A0ABY4FCY7</accession>
<keyword evidence="7" id="KW-0408">Iron</keyword>
<sequence>MSALISPEDAIKRYGKAQGNILKGHGRENVTLLFVEFVDTAKARQWIVQLLNGGNGTPRIISTEQQLLDRQKLRQAKEQGSTFDAGLFASLLFTAAGLKHLQVPAMPQEATNQAPGRGRDGAFAAGMRDLAGSQLSDPALSNWDAGWRSGPTTASPIHALLLLADDQVLELEQAVAGIETRATDLGIRIRVQEQGKRLKEGPAEEPHDIEHFGYADGLSQPLYLKDDTNGPKPHSLDTQLGAEELVLVPDALSQQPNSWGSFLVFRKLEQNVPGFKDAEKALGGPKTEDHPDALDLDNPERAGAMLVGRFENGTPVTMSRTDQIDNKPAFTNDFDYTADTAGSKCPFHAHIRKMNPRGETKDALELKHRITRRGIPYGSRDDAQNRREAGLLFMCYQRNIGQQFEFLQRSWSNNENFLFGHGTVGLDPIIGQGNRPKLTFPTSWDNATTAQAGFEQFVTLRGGEYFYAPSIGGLEALAQTAQAAAV</sequence>
<evidence type="ECO:0000256" key="6">
    <source>
        <dbReference type="ARBA" id="ARBA00023002"/>
    </source>
</evidence>
<dbReference type="PANTHER" id="PTHR30521:SF4">
    <property type="entry name" value="DEFERROCHELATASE"/>
    <property type="match status" value="1"/>
</dbReference>
<dbReference type="EMBL" id="CP095049">
    <property type="protein sequence ID" value="UOQ54328.1"/>
    <property type="molecule type" value="Genomic_DNA"/>
</dbReference>
<comment type="cofactor">
    <cofactor evidence="1">
        <name>heme b</name>
        <dbReference type="ChEBI" id="CHEBI:60344"/>
    </cofactor>
</comment>
<evidence type="ECO:0000256" key="3">
    <source>
        <dbReference type="ARBA" id="ARBA00022617"/>
    </source>
</evidence>
<evidence type="ECO:0000259" key="9">
    <source>
        <dbReference type="Pfam" id="PF20628"/>
    </source>
</evidence>
<evidence type="ECO:0000256" key="2">
    <source>
        <dbReference type="ARBA" id="ARBA00022559"/>
    </source>
</evidence>
<protein>
    <submittedName>
        <fullName evidence="11">Dyp-type peroxidase</fullName>
    </submittedName>
</protein>
<keyword evidence="3" id="KW-0349">Heme</keyword>
<evidence type="ECO:0000256" key="8">
    <source>
        <dbReference type="ARBA" id="ARBA00025737"/>
    </source>
</evidence>
<evidence type="ECO:0000256" key="1">
    <source>
        <dbReference type="ARBA" id="ARBA00001970"/>
    </source>
</evidence>
<evidence type="ECO:0000256" key="4">
    <source>
        <dbReference type="ARBA" id="ARBA00022723"/>
    </source>
</evidence>
<dbReference type="InterPro" id="IPR049509">
    <property type="entry name" value="DyP_N"/>
</dbReference>
<evidence type="ECO:0000256" key="5">
    <source>
        <dbReference type="ARBA" id="ARBA00022729"/>
    </source>
</evidence>
<dbReference type="InterPro" id="IPR048328">
    <property type="entry name" value="Dyp_perox_C"/>
</dbReference>
<gene>
    <name evidence="11" type="ORF">MUN80_06105</name>
</gene>
<feature type="domain" description="DyP dimeric alpha+beta barrel" evidence="10">
    <location>
        <begin position="18"/>
        <end position="180"/>
    </location>
</feature>
<evidence type="ECO:0000313" key="12">
    <source>
        <dbReference type="Proteomes" id="UP000831785"/>
    </source>
</evidence>
<keyword evidence="6" id="KW-0560">Oxidoreductase</keyword>